<dbReference type="NCBIfam" id="NF006763">
    <property type="entry name" value="PRK09284.1"/>
    <property type="match status" value="1"/>
</dbReference>
<dbReference type="Pfam" id="PF01964">
    <property type="entry name" value="ThiC_Rad_SAM"/>
    <property type="match status" value="1"/>
</dbReference>
<evidence type="ECO:0000256" key="6">
    <source>
        <dbReference type="ARBA" id="ARBA00023004"/>
    </source>
</evidence>
<dbReference type="GO" id="GO:0009228">
    <property type="term" value="P:thiamine biosynthetic process"/>
    <property type="evidence" value="ECO:0007669"/>
    <property type="project" value="InterPro"/>
</dbReference>
<dbReference type="Proteomes" id="UP000693970">
    <property type="component" value="Unassembled WGS sequence"/>
</dbReference>
<dbReference type="FunFam" id="3.20.20.540:FF:000001">
    <property type="entry name" value="Phosphomethylpyrimidine synthase"/>
    <property type="match status" value="1"/>
</dbReference>
<dbReference type="EMBL" id="JAGRRH010000026">
    <property type="protein sequence ID" value="KAG7341391.1"/>
    <property type="molecule type" value="Genomic_DNA"/>
</dbReference>
<evidence type="ECO:0000313" key="10">
    <source>
        <dbReference type="EMBL" id="KAG7341391.1"/>
    </source>
</evidence>
<comment type="cofactor">
    <cofactor evidence="1">
        <name>[4Fe-4S] cluster</name>
        <dbReference type="ChEBI" id="CHEBI:49883"/>
    </cofactor>
</comment>
<keyword evidence="3" id="KW-0949">S-adenosyl-L-methionine</keyword>
<evidence type="ECO:0000256" key="3">
    <source>
        <dbReference type="ARBA" id="ARBA00022691"/>
    </source>
</evidence>
<keyword evidence="6" id="KW-0408">Iron</keyword>
<name>A0A9K3KDG6_9STRA</name>
<reference evidence="10" key="1">
    <citation type="journal article" date="2021" name="Sci. Rep.">
        <title>Diploid genomic architecture of Nitzschia inconspicua, an elite biomass production diatom.</title>
        <authorList>
            <person name="Oliver A."/>
            <person name="Podell S."/>
            <person name="Pinowska A."/>
            <person name="Traller J.C."/>
            <person name="Smith S.R."/>
            <person name="McClure R."/>
            <person name="Beliaev A."/>
            <person name="Bohutskyi P."/>
            <person name="Hill E.A."/>
            <person name="Rabines A."/>
            <person name="Zheng H."/>
            <person name="Allen L.Z."/>
            <person name="Kuo A."/>
            <person name="Grigoriev I.V."/>
            <person name="Allen A.E."/>
            <person name="Hazlebeck D."/>
            <person name="Allen E.E."/>
        </authorList>
    </citation>
    <scope>NUCLEOTIDE SEQUENCE</scope>
    <source>
        <strain evidence="10">Hildebrandi</strain>
    </source>
</reference>
<dbReference type="GO" id="GO:0016830">
    <property type="term" value="F:carbon-carbon lyase activity"/>
    <property type="evidence" value="ECO:0007669"/>
    <property type="project" value="InterPro"/>
</dbReference>
<dbReference type="InterPro" id="IPR037509">
    <property type="entry name" value="ThiC"/>
</dbReference>
<comment type="caution">
    <text evidence="10">The sequence shown here is derived from an EMBL/GenBank/DDBJ whole genome shotgun (WGS) entry which is preliminary data.</text>
</comment>
<evidence type="ECO:0000256" key="5">
    <source>
        <dbReference type="ARBA" id="ARBA00022833"/>
    </source>
</evidence>
<feature type="signal peptide" evidence="9">
    <location>
        <begin position="1"/>
        <end position="20"/>
    </location>
</feature>
<dbReference type="GO" id="GO:0051539">
    <property type="term" value="F:4 iron, 4 sulfur cluster binding"/>
    <property type="evidence" value="ECO:0007669"/>
    <property type="project" value="UniProtKB-KW"/>
</dbReference>
<keyword evidence="5" id="KW-0862">Zinc</keyword>
<dbReference type="SFLD" id="SFLDS00113">
    <property type="entry name" value="Radical_SAM_Phosphomethylpyrim"/>
    <property type="match status" value="1"/>
</dbReference>
<keyword evidence="7" id="KW-0411">Iron-sulfur</keyword>
<evidence type="ECO:0000256" key="2">
    <source>
        <dbReference type="ARBA" id="ARBA00022485"/>
    </source>
</evidence>
<evidence type="ECO:0000313" key="11">
    <source>
        <dbReference type="Proteomes" id="UP000693970"/>
    </source>
</evidence>
<dbReference type="PANTHER" id="PTHR30557:SF1">
    <property type="entry name" value="PHOSPHOMETHYLPYRIMIDINE SYNTHASE, CHLOROPLASTIC"/>
    <property type="match status" value="1"/>
</dbReference>
<dbReference type="NCBIfam" id="NF009895">
    <property type="entry name" value="PRK13352.1"/>
    <property type="match status" value="1"/>
</dbReference>
<gene>
    <name evidence="10" type="ORF">IV203_023343</name>
</gene>
<feature type="chain" id="PRO_5039908350" evidence="9">
    <location>
        <begin position="21"/>
        <end position="627"/>
    </location>
</feature>
<evidence type="ECO:0000256" key="8">
    <source>
        <dbReference type="ARBA" id="ARBA00023239"/>
    </source>
</evidence>
<protein>
    <submittedName>
        <fullName evidence="10">Thiamine biosynthesis protein ThiC</fullName>
    </submittedName>
</protein>
<evidence type="ECO:0000256" key="4">
    <source>
        <dbReference type="ARBA" id="ARBA00022723"/>
    </source>
</evidence>
<evidence type="ECO:0000256" key="1">
    <source>
        <dbReference type="ARBA" id="ARBA00001966"/>
    </source>
</evidence>
<accession>A0A9K3KDG6</accession>
<dbReference type="GO" id="GO:0046872">
    <property type="term" value="F:metal ion binding"/>
    <property type="evidence" value="ECO:0007669"/>
    <property type="project" value="UniProtKB-KW"/>
</dbReference>
<dbReference type="SFLD" id="SFLDF00407">
    <property type="entry name" value="phosphomethylpyrimidine_syntha"/>
    <property type="match status" value="1"/>
</dbReference>
<keyword evidence="11" id="KW-1185">Reference proteome</keyword>
<evidence type="ECO:0000256" key="7">
    <source>
        <dbReference type="ARBA" id="ARBA00023014"/>
    </source>
</evidence>
<proteinExistence type="inferred from homology"/>
<dbReference type="NCBIfam" id="TIGR00190">
    <property type="entry name" value="thiC"/>
    <property type="match status" value="1"/>
</dbReference>
<dbReference type="InterPro" id="IPR002817">
    <property type="entry name" value="ThiC/BzaA/B"/>
</dbReference>
<dbReference type="AlphaFoldDB" id="A0A9K3KDG6"/>
<keyword evidence="4" id="KW-0479">Metal-binding</keyword>
<organism evidence="10 11">
    <name type="scientific">Nitzschia inconspicua</name>
    <dbReference type="NCBI Taxonomy" id="303405"/>
    <lineage>
        <taxon>Eukaryota</taxon>
        <taxon>Sar</taxon>
        <taxon>Stramenopiles</taxon>
        <taxon>Ochrophyta</taxon>
        <taxon>Bacillariophyta</taxon>
        <taxon>Bacillariophyceae</taxon>
        <taxon>Bacillariophycidae</taxon>
        <taxon>Bacillariales</taxon>
        <taxon>Bacillariaceae</taxon>
        <taxon>Nitzschia</taxon>
    </lineage>
</organism>
<dbReference type="PANTHER" id="PTHR30557">
    <property type="entry name" value="THIAMINE BIOSYNTHESIS PROTEIN THIC"/>
    <property type="match status" value="1"/>
</dbReference>
<dbReference type="HAMAP" id="MF_00089">
    <property type="entry name" value="ThiC"/>
    <property type="match status" value="1"/>
</dbReference>
<keyword evidence="8" id="KW-0456">Lyase</keyword>
<keyword evidence="9" id="KW-0732">Signal</keyword>
<dbReference type="OrthoDB" id="48943at2759"/>
<keyword evidence="2" id="KW-0004">4Fe-4S</keyword>
<reference evidence="10" key="2">
    <citation type="submission" date="2021-04" db="EMBL/GenBank/DDBJ databases">
        <authorList>
            <person name="Podell S."/>
        </authorList>
    </citation>
    <scope>NUCLEOTIDE SEQUENCE</scope>
    <source>
        <strain evidence="10">Hildebrandi</strain>
    </source>
</reference>
<sequence>MMFRKSFAALLLTLSSSVDGFVPRSMMASSPSTLGVATDPIKSEELVTKEANIKSTRRTKPTLDPLNPEFERIQSVPYNEAFPQSTKEYKTVTHEPTGHVMHIPFRRVHLEDDALPYLDLYDTSGPQGYNPKEGIPKLRKEWIAEREGKFERYTQMHFAKKGMITEEMLFVAEREGVEPEFVRSEIARGRAIICSNKKHLELEPQIIGRMFKVKINSNIGNSAITSSIEEEVEKLQWSTLWGADTLMDLSTGKHIHETREWILRNSPIPVGTVPIYQALEKVDGIAEDLNWEVFRQTLIEQAEQGVDYWTIHAGVLLPYVPMTVNRLTGIVSRGGSIHAKWNIFHHKENFAYEHWDDILEICAQYDIALSIGDGLRPGSIYDANDEAQFAELKTQGELTRRAWEKDVQVMNEGPGHVPLHKIPENMRNQLEWCNEAPFYTLGPLTTDVAPGYDHITSAIGAANIGALGTAMLCYVTPKEHLGLPNRDDVKAGIIAYKIAAHAADLAKGLPGAQDRDNALSKARFEFRWNDQFNLSLDPVTARAFHDETLDSEASKTSHFCSMCGPKFCSMKITEDVRQYAAENGYGVEEEAIQKGMQEMSEKYKEMGNKLYLEDMENVVNPLADLSP</sequence>
<evidence type="ECO:0000256" key="9">
    <source>
        <dbReference type="SAM" id="SignalP"/>
    </source>
</evidence>
<dbReference type="SFLD" id="SFLDG01114">
    <property type="entry name" value="phosphomethylpyrimidine_syntha"/>
    <property type="match status" value="1"/>
</dbReference>